<feature type="compositionally biased region" description="Basic and acidic residues" evidence="4">
    <location>
        <begin position="116"/>
        <end position="125"/>
    </location>
</feature>
<protein>
    <recommendedName>
        <fullName evidence="5">FLZ-type domain-containing protein</fullName>
    </recommendedName>
</protein>
<evidence type="ECO:0000256" key="2">
    <source>
        <dbReference type="ARBA" id="ARBA00022723"/>
    </source>
</evidence>
<keyword evidence="7" id="KW-1185">Reference proteome</keyword>
<dbReference type="InterPro" id="IPR007650">
    <property type="entry name" value="Zf-FLZ_dom"/>
</dbReference>
<dbReference type="Proteomes" id="UP001189122">
    <property type="component" value="Unassembled WGS sequence"/>
</dbReference>
<sequence>MAEHGSSSGGTAGQREEGVRSAPVGRWGSYAAMGPVSPRPGSGAARLFFFDAPCEGSPQHFLDACFLCKKPLGRNRDIFMYRGDTPFCSEECRQEQIEIDEAREKSFAISVKVASSRKEKQKQTDKVASQGSRSAPPVPSWPSSSHRHHTLPPSMKSENLQNHGSCERSPPCA</sequence>
<reference evidence="6 7" key="1">
    <citation type="submission" date="2019-12" db="EMBL/GenBank/DDBJ databases">
        <authorList>
            <person name="Scholz U."/>
            <person name="Mascher M."/>
            <person name="Fiebig A."/>
        </authorList>
    </citation>
    <scope>NUCLEOTIDE SEQUENCE</scope>
</reference>
<dbReference type="PANTHER" id="PTHR46057">
    <property type="entry name" value="FCS-LIKE ZINC FINGER 1-RELATED"/>
    <property type="match status" value="1"/>
</dbReference>
<evidence type="ECO:0000313" key="7">
    <source>
        <dbReference type="Proteomes" id="UP001189122"/>
    </source>
</evidence>
<feature type="region of interest" description="Disordered" evidence="4">
    <location>
        <begin position="1"/>
        <end position="21"/>
    </location>
</feature>
<dbReference type="Pfam" id="PF04570">
    <property type="entry name" value="zf-FLZ"/>
    <property type="match status" value="1"/>
</dbReference>
<dbReference type="EMBL" id="LR743590">
    <property type="protein sequence ID" value="CAA2617497.1"/>
    <property type="molecule type" value="Genomic_DNA"/>
</dbReference>
<dbReference type="PANTHER" id="PTHR46057:SF9">
    <property type="entry name" value="FCS-LIKE ZINC FINGER 1"/>
    <property type="match status" value="1"/>
</dbReference>
<evidence type="ECO:0000313" key="6">
    <source>
        <dbReference type="EMBL" id="CAA2617497.1"/>
    </source>
</evidence>
<feature type="zinc finger region" description="FLZ-type" evidence="3">
    <location>
        <begin position="60"/>
        <end position="104"/>
    </location>
</feature>
<dbReference type="EMBL" id="CACRZD030000003">
    <property type="protein sequence ID" value="CAA6657195.1"/>
    <property type="molecule type" value="Genomic_DNA"/>
</dbReference>
<feature type="region of interest" description="Disordered" evidence="4">
    <location>
        <begin position="112"/>
        <end position="173"/>
    </location>
</feature>
<name>A0A7I8IH37_SPIIN</name>
<evidence type="ECO:0000256" key="1">
    <source>
        <dbReference type="ARBA" id="ARBA00009374"/>
    </source>
</evidence>
<gene>
    <name evidence="6" type="ORF">SI7747_03003663</name>
</gene>
<proteinExistence type="inferred from homology"/>
<feature type="domain" description="FLZ-type" evidence="5">
    <location>
        <begin position="60"/>
        <end position="104"/>
    </location>
</feature>
<organism evidence="6">
    <name type="scientific">Spirodela intermedia</name>
    <name type="common">Intermediate duckweed</name>
    <dbReference type="NCBI Taxonomy" id="51605"/>
    <lineage>
        <taxon>Eukaryota</taxon>
        <taxon>Viridiplantae</taxon>
        <taxon>Streptophyta</taxon>
        <taxon>Embryophyta</taxon>
        <taxon>Tracheophyta</taxon>
        <taxon>Spermatophyta</taxon>
        <taxon>Magnoliopsida</taxon>
        <taxon>Liliopsida</taxon>
        <taxon>Araceae</taxon>
        <taxon>Lemnoideae</taxon>
        <taxon>Spirodela</taxon>
    </lineage>
</organism>
<evidence type="ECO:0000259" key="5">
    <source>
        <dbReference type="PROSITE" id="PS51795"/>
    </source>
</evidence>
<evidence type="ECO:0000256" key="4">
    <source>
        <dbReference type="SAM" id="MobiDB-lite"/>
    </source>
</evidence>
<comment type="similarity">
    <text evidence="1">Belongs to the FLZ family.</text>
</comment>
<dbReference type="PROSITE" id="PS51795">
    <property type="entry name" value="ZF_FLZ"/>
    <property type="match status" value="1"/>
</dbReference>
<accession>A0A7I8IH37</accession>
<dbReference type="GO" id="GO:0046872">
    <property type="term" value="F:metal ion binding"/>
    <property type="evidence" value="ECO:0007669"/>
    <property type="project" value="UniProtKB-KW"/>
</dbReference>
<dbReference type="AlphaFoldDB" id="A0A7I8IH37"/>
<dbReference type="InterPro" id="IPR044533">
    <property type="entry name" value="FLZ1/2/3"/>
</dbReference>
<evidence type="ECO:0000256" key="3">
    <source>
        <dbReference type="PROSITE-ProRule" id="PRU01131"/>
    </source>
</evidence>
<keyword evidence="2" id="KW-0479">Metal-binding</keyword>